<evidence type="ECO:0000313" key="2">
    <source>
        <dbReference type="Proteomes" id="UP000789860"/>
    </source>
</evidence>
<feature type="non-terminal residue" evidence="1">
    <location>
        <position position="1"/>
    </location>
</feature>
<evidence type="ECO:0000313" key="1">
    <source>
        <dbReference type="EMBL" id="CAG8598917.1"/>
    </source>
</evidence>
<protein>
    <submittedName>
        <fullName evidence="1">6205_t:CDS:1</fullName>
    </submittedName>
</protein>
<reference evidence="1" key="1">
    <citation type="submission" date="2021-06" db="EMBL/GenBank/DDBJ databases">
        <authorList>
            <person name="Kallberg Y."/>
            <person name="Tangrot J."/>
            <person name="Rosling A."/>
        </authorList>
    </citation>
    <scope>NUCLEOTIDE SEQUENCE</scope>
    <source>
        <strain evidence="1">AU212A</strain>
    </source>
</reference>
<sequence>AIVRGAVAYGLNMGIVESRVLKWTYGVEIKSDYDIRNDPSSLRVAVFHVYITKSLRPKYIGEDGMKLLGTLRIELSNAPTLGRERPVEFALTFGTMEIKATAKNKLTQEVYNTTFELDVQRS</sequence>
<organism evidence="1 2">
    <name type="scientific">Scutellospora calospora</name>
    <dbReference type="NCBI Taxonomy" id="85575"/>
    <lineage>
        <taxon>Eukaryota</taxon>
        <taxon>Fungi</taxon>
        <taxon>Fungi incertae sedis</taxon>
        <taxon>Mucoromycota</taxon>
        <taxon>Glomeromycotina</taxon>
        <taxon>Glomeromycetes</taxon>
        <taxon>Diversisporales</taxon>
        <taxon>Gigasporaceae</taxon>
        <taxon>Scutellospora</taxon>
    </lineage>
</organism>
<proteinExistence type="predicted"/>
<accession>A0ACA9MN01</accession>
<dbReference type="EMBL" id="CAJVPM010014079">
    <property type="protein sequence ID" value="CAG8598917.1"/>
    <property type="molecule type" value="Genomic_DNA"/>
</dbReference>
<gene>
    <name evidence="1" type="ORF">SCALOS_LOCUS6858</name>
</gene>
<name>A0ACA9MN01_9GLOM</name>
<comment type="caution">
    <text evidence="1">The sequence shown here is derived from an EMBL/GenBank/DDBJ whole genome shotgun (WGS) entry which is preliminary data.</text>
</comment>
<keyword evidence="2" id="KW-1185">Reference proteome</keyword>
<dbReference type="Proteomes" id="UP000789860">
    <property type="component" value="Unassembled WGS sequence"/>
</dbReference>